<dbReference type="Pfam" id="PF01595">
    <property type="entry name" value="CNNM"/>
    <property type="match status" value="1"/>
</dbReference>
<dbReference type="InterPro" id="IPR002550">
    <property type="entry name" value="CNNM"/>
</dbReference>
<dbReference type="Pfam" id="PF03471">
    <property type="entry name" value="CorC_HlyC"/>
    <property type="match status" value="1"/>
</dbReference>
<proteinExistence type="predicted"/>
<dbReference type="SMART" id="SM01091">
    <property type="entry name" value="CorC_HlyC"/>
    <property type="match status" value="1"/>
</dbReference>
<protein>
    <submittedName>
        <fullName evidence="9">Unannotated protein</fullName>
    </submittedName>
</protein>
<keyword evidence="2 7" id="KW-0812">Transmembrane</keyword>
<evidence type="ECO:0000256" key="7">
    <source>
        <dbReference type="SAM" id="Phobius"/>
    </source>
</evidence>
<dbReference type="InterPro" id="IPR016169">
    <property type="entry name" value="FAD-bd_PCMH_sub2"/>
</dbReference>
<feature type="domain" description="CBS" evidence="8">
    <location>
        <begin position="202"/>
        <end position="259"/>
    </location>
</feature>
<dbReference type="InterPro" id="IPR000644">
    <property type="entry name" value="CBS_dom"/>
</dbReference>
<dbReference type="Gene3D" id="3.30.465.10">
    <property type="match status" value="1"/>
</dbReference>
<dbReference type="SUPFAM" id="SSF54631">
    <property type="entry name" value="CBS-domain pair"/>
    <property type="match status" value="1"/>
</dbReference>
<evidence type="ECO:0000256" key="5">
    <source>
        <dbReference type="ARBA" id="ARBA00023122"/>
    </source>
</evidence>
<dbReference type="Pfam" id="PF00571">
    <property type="entry name" value="CBS"/>
    <property type="match status" value="2"/>
</dbReference>
<dbReference type="CDD" id="cd04590">
    <property type="entry name" value="CBS_pair_CorC_HlyC_assoc"/>
    <property type="match status" value="1"/>
</dbReference>
<keyword evidence="3" id="KW-0677">Repeat</keyword>
<dbReference type="GO" id="GO:0005886">
    <property type="term" value="C:plasma membrane"/>
    <property type="evidence" value="ECO:0007669"/>
    <property type="project" value="TreeGrafter"/>
</dbReference>
<accession>A0A6J6CMI4</accession>
<dbReference type="PROSITE" id="PS51371">
    <property type="entry name" value="CBS"/>
    <property type="match status" value="1"/>
</dbReference>
<comment type="subcellular location">
    <subcellularLocation>
        <location evidence="1">Membrane</location>
        <topology evidence="1">Multi-pass membrane protein</topology>
    </subcellularLocation>
</comment>
<keyword evidence="4 7" id="KW-1133">Transmembrane helix</keyword>
<name>A0A6J6CMI4_9ZZZZ</name>
<organism evidence="9">
    <name type="scientific">freshwater metagenome</name>
    <dbReference type="NCBI Taxonomy" id="449393"/>
    <lineage>
        <taxon>unclassified sequences</taxon>
        <taxon>metagenomes</taxon>
        <taxon>ecological metagenomes</taxon>
    </lineage>
</organism>
<evidence type="ECO:0000256" key="1">
    <source>
        <dbReference type="ARBA" id="ARBA00004141"/>
    </source>
</evidence>
<evidence type="ECO:0000259" key="8">
    <source>
        <dbReference type="PROSITE" id="PS51371"/>
    </source>
</evidence>
<dbReference type="PANTHER" id="PTHR22777">
    <property type="entry name" value="HEMOLYSIN-RELATED"/>
    <property type="match status" value="1"/>
</dbReference>
<keyword evidence="5" id="KW-0129">CBS domain</keyword>
<dbReference type="GO" id="GO:0050660">
    <property type="term" value="F:flavin adenine dinucleotide binding"/>
    <property type="evidence" value="ECO:0007669"/>
    <property type="project" value="InterPro"/>
</dbReference>
<evidence type="ECO:0000256" key="2">
    <source>
        <dbReference type="ARBA" id="ARBA00022692"/>
    </source>
</evidence>
<dbReference type="InterPro" id="IPR036318">
    <property type="entry name" value="FAD-bd_PCMH-like_sf"/>
</dbReference>
<dbReference type="InterPro" id="IPR044751">
    <property type="entry name" value="Ion_transp-like_CBS"/>
</dbReference>
<dbReference type="Gene3D" id="3.10.580.10">
    <property type="entry name" value="CBS-domain"/>
    <property type="match status" value="1"/>
</dbReference>
<feature type="transmembrane region" description="Helical" evidence="7">
    <location>
        <begin position="20"/>
        <end position="42"/>
    </location>
</feature>
<evidence type="ECO:0000313" key="9">
    <source>
        <dbReference type="EMBL" id="CAB4552567.1"/>
    </source>
</evidence>
<dbReference type="SUPFAM" id="SSF56176">
    <property type="entry name" value="FAD-binding/transporter-associated domain-like"/>
    <property type="match status" value="1"/>
</dbReference>
<reference evidence="9" key="1">
    <citation type="submission" date="2020-05" db="EMBL/GenBank/DDBJ databases">
        <authorList>
            <person name="Chiriac C."/>
            <person name="Salcher M."/>
            <person name="Ghai R."/>
            <person name="Kavagutti S V."/>
        </authorList>
    </citation>
    <scope>NUCLEOTIDE SEQUENCE</scope>
</reference>
<feature type="transmembrane region" description="Helical" evidence="7">
    <location>
        <begin position="54"/>
        <end position="72"/>
    </location>
</feature>
<gene>
    <name evidence="9" type="ORF">UFOPK1440_01249</name>
</gene>
<sequence>MVFGILFEELLHTHIWSRFGLGEGAILVGNTIVSTFVILFIGELVPKAMFKARAASLINTFAPLAQFFHILFKPLTVLLVNTAQWVLSNLFQVKMVYKKEAFTKVDLAHFIQQTNTHQEQQELNTDLFENALSLPDIKVRKCLVPRTEIVGVEIQTPLEEVKALFIETKLSKLIVYNDTLDNIVGYIHQLDLFKKPKDIKAIIHPILLVTESMNAADLINLFSKKRKSIAWVVDEFGGTAGIVTMEDVLEEIFGEINDEYDEQEFLEKKLSANEYLFSGRLELDYLYEKYGIDFAVDSAETLSGYLIHKHEAIPKVREVIHLSHFDAEILLVSDTRIEKVKLTIH</sequence>
<dbReference type="InterPro" id="IPR046342">
    <property type="entry name" value="CBS_dom_sf"/>
</dbReference>
<evidence type="ECO:0000256" key="6">
    <source>
        <dbReference type="ARBA" id="ARBA00023136"/>
    </source>
</evidence>
<evidence type="ECO:0000256" key="3">
    <source>
        <dbReference type="ARBA" id="ARBA00022737"/>
    </source>
</evidence>
<dbReference type="PANTHER" id="PTHR22777:SF17">
    <property type="entry name" value="UPF0053 PROTEIN SLL0260"/>
    <property type="match status" value="1"/>
</dbReference>
<keyword evidence="6 7" id="KW-0472">Membrane</keyword>
<dbReference type="SMART" id="SM00116">
    <property type="entry name" value="CBS"/>
    <property type="match status" value="2"/>
</dbReference>
<dbReference type="AlphaFoldDB" id="A0A6J6CMI4"/>
<dbReference type="InterPro" id="IPR005170">
    <property type="entry name" value="Transptr-assoc_dom"/>
</dbReference>
<dbReference type="EMBL" id="CAEZSP010000121">
    <property type="protein sequence ID" value="CAB4552567.1"/>
    <property type="molecule type" value="Genomic_DNA"/>
</dbReference>
<evidence type="ECO:0000256" key="4">
    <source>
        <dbReference type="ARBA" id="ARBA00022989"/>
    </source>
</evidence>